<feature type="chain" id="PRO_5040503751" evidence="1">
    <location>
        <begin position="24"/>
        <end position="84"/>
    </location>
</feature>
<proteinExistence type="predicted"/>
<protein>
    <submittedName>
        <fullName evidence="2">Uncharacterized protein</fullName>
    </submittedName>
</protein>
<keyword evidence="1" id="KW-0732">Signal</keyword>
<reference evidence="2" key="1">
    <citation type="submission" date="2022-01" db="EMBL/GenBank/DDBJ databases">
        <authorList>
            <person name="King R."/>
        </authorList>
    </citation>
    <scope>NUCLEOTIDE SEQUENCE</scope>
</reference>
<dbReference type="Proteomes" id="UP001153709">
    <property type="component" value="Chromosome 1"/>
</dbReference>
<sequence length="84" mass="8851">MDSKIYFLLGLLLVVGVVDISESAPNCTGVICPAIACGIGSIEVKRKCCTFCVFVKKAGESCGPDDVCADGLVCRNNVCETQPY</sequence>
<name>A0A9N9SK32_DIABA</name>
<organism evidence="2 3">
    <name type="scientific">Diabrotica balteata</name>
    <name type="common">Banded cucumber beetle</name>
    <dbReference type="NCBI Taxonomy" id="107213"/>
    <lineage>
        <taxon>Eukaryota</taxon>
        <taxon>Metazoa</taxon>
        <taxon>Ecdysozoa</taxon>
        <taxon>Arthropoda</taxon>
        <taxon>Hexapoda</taxon>
        <taxon>Insecta</taxon>
        <taxon>Pterygota</taxon>
        <taxon>Neoptera</taxon>
        <taxon>Endopterygota</taxon>
        <taxon>Coleoptera</taxon>
        <taxon>Polyphaga</taxon>
        <taxon>Cucujiformia</taxon>
        <taxon>Chrysomeloidea</taxon>
        <taxon>Chrysomelidae</taxon>
        <taxon>Galerucinae</taxon>
        <taxon>Diabroticina</taxon>
        <taxon>Diabroticites</taxon>
        <taxon>Diabrotica</taxon>
    </lineage>
</organism>
<evidence type="ECO:0000256" key="1">
    <source>
        <dbReference type="SAM" id="SignalP"/>
    </source>
</evidence>
<evidence type="ECO:0000313" key="2">
    <source>
        <dbReference type="EMBL" id="CAG9826320.1"/>
    </source>
</evidence>
<dbReference type="EMBL" id="OU898276">
    <property type="protein sequence ID" value="CAG9826320.1"/>
    <property type="molecule type" value="Genomic_DNA"/>
</dbReference>
<gene>
    <name evidence="2" type="ORF">DIABBA_LOCUS449</name>
</gene>
<evidence type="ECO:0000313" key="3">
    <source>
        <dbReference type="Proteomes" id="UP001153709"/>
    </source>
</evidence>
<accession>A0A9N9SK32</accession>
<dbReference type="AlphaFoldDB" id="A0A9N9SK32"/>
<feature type="signal peptide" evidence="1">
    <location>
        <begin position="1"/>
        <end position="23"/>
    </location>
</feature>
<keyword evidence="3" id="KW-1185">Reference proteome</keyword>
<dbReference type="OrthoDB" id="10359114at2759"/>